<name>A0A392NUA2_9FABA</name>
<organism evidence="2 3">
    <name type="scientific">Trifolium medium</name>
    <dbReference type="NCBI Taxonomy" id="97028"/>
    <lineage>
        <taxon>Eukaryota</taxon>
        <taxon>Viridiplantae</taxon>
        <taxon>Streptophyta</taxon>
        <taxon>Embryophyta</taxon>
        <taxon>Tracheophyta</taxon>
        <taxon>Spermatophyta</taxon>
        <taxon>Magnoliopsida</taxon>
        <taxon>eudicotyledons</taxon>
        <taxon>Gunneridae</taxon>
        <taxon>Pentapetalae</taxon>
        <taxon>rosids</taxon>
        <taxon>fabids</taxon>
        <taxon>Fabales</taxon>
        <taxon>Fabaceae</taxon>
        <taxon>Papilionoideae</taxon>
        <taxon>50 kb inversion clade</taxon>
        <taxon>NPAAA clade</taxon>
        <taxon>Hologalegina</taxon>
        <taxon>IRL clade</taxon>
        <taxon>Trifolieae</taxon>
        <taxon>Trifolium</taxon>
    </lineage>
</organism>
<evidence type="ECO:0000313" key="2">
    <source>
        <dbReference type="EMBL" id="MCI02759.1"/>
    </source>
</evidence>
<evidence type="ECO:0000256" key="1">
    <source>
        <dbReference type="SAM" id="MobiDB-lite"/>
    </source>
</evidence>
<sequence length="129" mass="15040">MANPSLRELKRKIYAADDDVSILRKGKRNLDKDRIRRTLKKFEDCDPDVLEERHNRGLKAVSDPTKYFRTFTPPVEVELSDLLNFKNSSKCIPPRTFKCIFNSYEQESKSTDANHDSKDHVSHDSKDHC</sequence>
<reference evidence="2 3" key="1">
    <citation type="journal article" date="2018" name="Front. Plant Sci.">
        <title>Red Clover (Trifolium pratense) and Zigzag Clover (T. medium) - A Picture of Genomic Similarities and Differences.</title>
        <authorList>
            <person name="Dluhosova J."/>
            <person name="Istvanek J."/>
            <person name="Nedelnik J."/>
            <person name="Repkova J."/>
        </authorList>
    </citation>
    <scope>NUCLEOTIDE SEQUENCE [LARGE SCALE GENOMIC DNA]</scope>
    <source>
        <strain evidence="3">cv. 10/8</strain>
        <tissue evidence="2">Leaf</tissue>
    </source>
</reference>
<proteinExistence type="predicted"/>
<feature type="region of interest" description="Disordered" evidence="1">
    <location>
        <begin position="107"/>
        <end position="129"/>
    </location>
</feature>
<dbReference type="EMBL" id="LXQA010050090">
    <property type="protein sequence ID" value="MCI02759.1"/>
    <property type="molecule type" value="Genomic_DNA"/>
</dbReference>
<evidence type="ECO:0000313" key="3">
    <source>
        <dbReference type="Proteomes" id="UP000265520"/>
    </source>
</evidence>
<accession>A0A392NUA2</accession>
<gene>
    <name evidence="2" type="ORF">A2U01_0023793</name>
</gene>
<dbReference type="AlphaFoldDB" id="A0A392NUA2"/>
<comment type="caution">
    <text evidence="2">The sequence shown here is derived from an EMBL/GenBank/DDBJ whole genome shotgun (WGS) entry which is preliminary data.</text>
</comment>
<keyword evidence="3" id="KW-1185">Reference proteome</keyword>
<protein>
    <submittedName>
        <fullName evidence="2">Uncharacterized protein</fullName>
    </submittedName>
</protein>
<dbReference type="Proteomes" id="UP000265520">
    <property type="component" value="Unassembled WGS sequence"/>
</dbReference>